<dbReference type="Gene3D" id="3.40.50.720">
    <property type="entry name" value="NAD(P)-binding Rossmann-like Domain"/>
    <property type="match status" value="1"/>
</dbReference>
<evidence type="ECO:0000256" key="1">
    <source>
        <dbReference type="ARBA" id="ARBA00006484"/>
    </source>
</evidence>
<keyword evidence="2" id="KW-0560">Oxidoreductase</keyword>
<reference evidence="3 4" key="1">
    <citation type="submission" date="2020-02" db="EMBL/GenBank/DDBJ databases">
        <title>Aliifodinibius halophilus 2W32, complete genome.</title>
        <authorList>
            <person name="Li Y."/>
            <person name="Wu S."/>
        </authorList>
    </citation>
    <scope>NUCLEOTIDE SEQUENCE [LARGE SCALE GENOMIC DNA]</scope>
    <source>
        <strain evidence="3 4">2W32</strain>
    </source>
</reference>
<dbReference type="GO" id="GO:0016491">
    <property type="term" value="F:oxidoreductase activity"/>
    <property type="evidence" value="ECO:0007669"/>
    <property type="project" value="UniProtKB-KW"/>
</dbReference>
<dbReference type="Proteomes" id="UP000479132">
    <property type="component" value="Unassembled WGS sequence"/>
</dbReference>
<dbReference type="AlphaFoldDB" id="A0A6M1T7Z1"/>
<dbReference type="InterPro" id="IPR036291">
    <property type="entry name" value="NAD(P)-bd_dom_sf"/>
</dbReference>
<protein>
    <submittedName>
        <fullName evidence="3">SDR family NAD(P)-dependent oxidoreductase</fullName>
    </submittedName>
</protein>
<organism evidence="3 4">
    <name type="scientific">Fodinibius halophilus</name>
    <dbReference type="NCBI Taxonomy" id="1736908"/>
    <lineage>
        <taxon>Bacteria</taxon>
        <taxon>Pseudomonadati</taxon>
        <taxon>Balneolota</taxon>
        <taxon>Balneolia</taxon>
        <taxon>Balneolales</taxon>
        <taxon>Balneolaceae</taxon>
        <taxon>Fodinibius</taxon>
    </lineage>
</organism>
<dbReference type="SUPFAM" id="SSF51735">
    <property type="entry name" value="NAD(P)-binding Rossmann-fold domains"/>
    <property type="match status" value="1"/>
</dbReference>
<dbReference type="RefSeq" id="WP_165271415.1">
    <property type="nucleotide sequence ID" value="NZ_JAALLS010000038.1"/>
</dbReference>
<keyword evidence="4" id="KW-1185">Reference proteome</keyword>
<sequence>MWPCPPKKQAPVYCGSKAAIHIFTKSLRYQLEDRNISVFEVIPPLVDTAMTKGRERDKMAPEQLCREFIRKFKRNKYEIAIEKVTWLKLLRRLSPTLADRMLKDSSEKYPLSSPTLLHYV</sequence>
<accession>A0A6M1T7Z1</accession>
<dbReference type="EMBL" id="JAALLS010000038">
    <property type="protein sequence ID" value="NGP90189.1"/>
    <property type="molecule type" value="Genomic_DNA"/>
</dbReference>
<evidence type="ECO:0000313" key="4">
    <source>
        <dbReference type="Proteomes" id="UP000479132"/>
    </source>
</evidence>
<evidence type="ECO:0000256" key="2">
    <source>
        <dbReference type="ARBA" id="ARBA00023002"/>
    </source>
</evidence>
<dbReference type="Pfam" id="PF00106">
    <property type="entry name" value="adh_short"/>
    <property type="match status" value="1"/>
</dbReference>
<name>A0A6M1T7Z1_9BACT</name>
<dbReference type="GO" id="GO:0016020">
    <property type="term" value="C:membrane"/>
    <property type="evidence" value="ECO:0007669"/>
    <property type="project" value="TreeGrafter"/>
</dbReference>
<evidence type="ECO:0000313" key="3">
    <source>
        <dbReference type="EMBL" id="NGP90189.1"/>
    </source>
</evidence>
<dbReference type="InterPro" id="IPR002347">
    <property type="entry name" value="SDR_fam"/>
</dbReference>
<dbReference type="PANTHER" id="PTHR44196:SF1">
    <property type="entry name" value="DEHYDROGENASE_REDUCTASE SDR FAMILY MEMBER 7B"/>
    <property type="match status" value="1"/>
</dbReference>
<comment type="caution">
    <text evidence="3">The sequence shown here is derived from an EMBL/GenBank/DDBJ whole genome shotgun (WGS) entry which is preliminary data.</text>
</comment>
<dbReference type="PANTHER" id="PTHR44196">
    <property type="entry name" value="DEHYDROGENASE/REDUCTASE SDR FAMILY MEMBER 7B"/>
    <property type="match status" value="1"/>
</dbReference>
<gene>
    <name evidence="3" type="ORF">G3569_17655</name>
</gene>
<comment type="similarity">
    <text evidence="1">Belongs to the short-chain dehydrogenases/reductases (SDR) family.</text>
</comment>
<proteinExistence type="inferred from homology"/>